<evidence type="ECO:0008006" key="3">
    <source>
        <dbReference type="Google" id="ProtNLM"/>
    </source>
</evidence>
<dbReference type="RefSeq" id="WP_072303839.1">
    <property type="nucleotide sequence ID" value="NZ_CBDUMO010000020.1"/>
</dbReference>
<proteinExistence type="predicted"/>
<dbReference type="EMBL" id="FPIY01000003">
    <property type="protein sequence ID" value="SFW53173.1"/>
    <property type="molecule type" value="Genomic_DNA"/>
</dbReference>
<dbReference type="STRING" id="76595.SAMN05660313_02189"/>
<evidence type="ECO:0000313" key="2">
    <source>
        <dbReference type="Proteomes" id="UP000183257"/>
    </source>
</evidence>
<organism evidence="1 2">
    <name type="scientific">Cellulophaga fucicola</name>
    <dbReference type="NCBI Taxonomy" id="76595"/>
    <lineage>
        <taxon>Bacteria</taxon>
        <taxon>Pseudomonadati</taxon>
        <taxon>Bacteroidota</taxon>
        <taxon>Flavobacteriia</taxon>
        <taxon>Flavobacteriales</taxon>
        <taxon>Flavobacteriaceae</taxon>
        <taxon>Cellulophaga</taxon>
    </lineage>
</organism>
<sequence>MKSLIIILIAFSFNFLVAQKIVEKSVLNDHISLININSENCYDVTLETANTNDVTVSATIDGEYQKDLLLEIKEEASSVFITTGFSPTFTNPNDKLSAHKVISISLHIVLPNYKNVRVYGKSSNITASGKYKNIDISLSDGYCLLKNIKETISATTQSGNIIVESNNANVTAKSKYGEIVTDKLTKGNIIFNLSTITGNIHISKTK</sequence>
<gene>
    <name evidence="1" type="ORF">SAMN05660313_02189</name>
</gene>
<dbReference type="OrthoDB" id="1144071at2"/>
<accession>A0A1K1Q0C7</accession>
<protein>
    <recommendedName>
        <fullName evidence="3">Adhesin</fullName>
    </recommendedName>
</protein>
<dbReference type="AlphaFoldDB" id="A0A1K1Q0C7"/>
<evidence type="ECO:0000313" key="1">
    <source>
        <dbReference type="EMBL" id="SFW53173.1"/>
    </source>
</evidence>
<dbReference type="Proteomes" id="UP000183257">
    <property type="component" value="Unassembled WGS sequence"/>
</dbReference>
<name>A0A1K1Q0C7_9FLAO</name>
<keyword evidence="2" id="KW-1185">Reference proteome</keyword>
<reference evidence="2" key="1">
    <citation type="submission" date="2016-11" db="EMBL/GenBank/DDBJ databases">
        <authorList>
            <person name="Varghese N."/>
            <person name="Submissions S."/>
        </authorList>
    </citation>
    <scope>NUCLEOTIDE SEQUENCE [LARGE SCALE GENOMIC DNA]</scope>
    <source>
        <strain evidence="2">DSM 24786</strain>
    </source>
</reference>